<name>E6VTN6_PSEA9</name>
<dbReference type="Proteomes" id="UP000002191">
    <property type="component" value="Chromosome"/>
</dbReference>
<dbReference type="PANTHER" id="PTHR15704">
    <property type="entry name" value="SUPERKILLER 3 PROTEIN-RELATED"/>
    <property type="match status" value="1"/>
</dbReference>
<reference evidence="6" key="1">
    <citation type="submission" date="2010-12" db="EMBL/GenBank/DDBJ databases">
        <title>Complete sequence of Desulfovibrio aespoeensis Aspo-2.</title>
        <authorList>
            <consortium name="US DOE Joint Genome Institute"/>
            <person name="Lucas S."/>
            <person name="Copeland A."/>
            <person name="Lapidus A."/>
            <person name="Cheng J.-F."/>
            <person name="Goodwin L."/>
            <person name="Pitluck S."/>
            <person name="Chertkov O."/>
            <person name="Misra M."/>
            <person name="Detter J.C."/>
            <person name="Han C."/>
            <person name="Tapia R."/>
            <person name="Land M."/>
            <person name="Hauser L."/>
            <person name="Kyrpides N."/>
            <person name="Ivanova N."/>
            <person name="Ovchinnikova G."/>
            <person name="Pedersen K."/>
            <person name="Jagevall S."/>
            <person name="Hazen T."/>
            <person name="Woyke T."/>
        </authorList>
    </citation>
    <scope>NUCLEOTIDE SEQUENCE [LARGE SCALE GENOMIC DNA]</scope>
    <source>
        <strain evidence="6">ATCC 700646 / DSM 10631 / Aspo-2</strain>
    </source>
</reference>
<dbReference type="SUPFAM" id="SSF48452">
    <property type="entry name" value="TPR-like"/>
    <property type="match status" value="1"/>
</dbReference>
<reference evidence="5 6" key="2">
    <citation type="journal article" date="2014" name="Genome Announc.">
        <title>Complete Genome Sequence of the Subsurface, Mesophilic Sulfate-Reducing Bacterium Desulfovibrio aespoeensis Aspo-2.</title>
        <authorList>
            <person name="Pedersen K."/>
            <person name="Bengtsson A."/>
            <person name="Edlund J."/>
            <person name="Rabe L."/>
            <person name="Hazen T."/>
            <person name="Chakraborty R."/>
            <person name="Goodwin L."/>
            <person name="Shapiro N."/>
        </authorList>
    </citation>
    <scope>NUCLEOTIDE SEQUENCE [LARGE SCALE GENOMIC DNA]</scope>
    <source>
        <strain evidence="6">ATCC 700646 / DSM 10631 / Aspo-2</strain>
    </source>
</reference>
<dbReference type="STRING" id="643562.Daes_2318"/>
<evidence type="ECO:0000256" key="2">
    <source>
        <dbReference type="ARBA" id="ARBA00022803"/>
    </source>
</evidence>
<organism evidence="5 6">
    <name type="scientific">Pseudodesulfovibrio aespoeensis (strain ATCC 700646 / DSM 10631 / Aspo-2)</name>
    <name type="common">Desulfovibrio aespoeensis</name>
    <dbReference type="NCBI Taxonomy" id="643562"/>
    <lineage>
        <taxon>Bacteria</taxon>
        <taxon>Pseudomonadati</taxon>
        <taxon>Thermodesulfobacteriota</taxon>
        <taxon>Desulfovibrionia</taxon>
        <taxon>Desulfovibrionales</taxon>
        <taxon>Desulfovibrionaceae</taxon>
    </lineage>
</organism>
<evidence type="ECO:0000256" key="4">
    <source>
        <dbReference type="SAM" id="SignalP"/>
    </source>
</evidence>
<keyword evidence="6" id="KW-1185">Reference proteome</keyword>
<feature type="chain" id="PRO_5003214034" evidence="4">
    <location>
        <begin position="24"/>
        <end position="172"/>
    </location>
</feature>
<gene>
    <name evidence="5" type="ordered locus">Daes_2318</name>
</gene>
<dbReference type="GO" id="GO:0055087">
    <property type="term" value="C:Ski complex"/>
    <property type="evidence" value="ECO:0007669"/>
    <property type="project" value="InterPro"/>
</dbReference>
<dbReference type="EMBL" id="CP002431">
    <property type="protein sequence ID" value="ADU63323.1"/>
    <property type="molecule type" value="Genomic_DNA"/>
</dbReference>
<dbReference type="Pfam" id="PF13414">
    <property type="entry name" value="TPR_11"/>
    <property type="match status" value="1"/>
</dbReference>
<dbReference type="SMART" id="SM00028">
    <property type="entry name" value="TPR"/>
    <property type="match status" value="2"/>
</dbReference>
<sequence precursor="true">MRHTLPTCVLVLALAASLFVPLAGCGMPQPKMAGNLSMTLKDYEQAVVEYQKALKDDPDSARLLTGLGRAYYNLGEYAKAEEAFRHAAEVEDYPSAVFYTGLCQIARGDRQGGFDTLTRFRYSGKVQVTNSVHDMAERLAATPDLTDEAITRAMFRAWDEGMERERDMSRSG</sequence>
<dbReference type="AlphaFoldDB" id="E6VTN6"/>
<keyword evidence="4" id="KW-0732">Signal</keyword>
<accession>E6VTN6</accession>
<dbReference type="Gene3D" id="1.25.40.10">
    <property type="entry name" value="Tetratricopeptide repeat domain"/>
    <property type="match status" value="1"/>
</dbReference>
<evidence type="ECO:0000256" key="3">
    <source>
        <dbReference type="PROSITE-ProRule" id="PRU00339"/>
    </source>
</evidence>
<feature type="repeat" description="TPR" evidence="3">
    <location>
        <begin position="27"/>
        <end position="60"/>
    </location>
</feature>
<dbReference type="PROSITE" id="PS50005">
    <property type="entry name" value="TPR"/>
    <property type="match status" value="2"/>
</dbReference>
<dbReference type="InterPro" id="IPR039226">
    <property type="entry name" value="Ski3/TTC37"/>
</dbReference>
<dbReference type="InterPro" id="IPR011990">
    <property type="entry name" value="TPR-like_helical_dom_sf"/>
</dbReference>
<keyword evidence="1" id="KW-0677">Repeat</keyword>
<feature type="signal peptide" evidence="4">
    <location>
        <begin position="1"/>
        <end position="23"/>
    </location>
</feature>
<dbReference type="OrthoDB" id="9789234at2"/>
<dbReference type="RefSeq" id="WP_013515235.1">
    <property type="nucleotide sequence ID" value="NC_014844.1"/>
</dbReference>
<proteinExistence type="predicted"/>
<keyword evidence="2 3" id="KW-0802">TPR repeat</keyword>
<dbReference type="GO" id="GO:0006401">
    <property type="term" value="P:RNA catabolic process"/>
    <property type="evidence" value="ECO:0007669"/>
    <property type="project" value="InterPro"/>
</dbReference>
<protein>
    <submittedName>
        <fullName evidence="5">Uncharacterized protein</fullName>
    </submittedName>
</protein>
<evidence type="ECO:0000256" key="1">
    <source>
        <dbReference type="ARBA" id="ARBA00022737"/>
    </source>
</evidence>
<evidence type="ECO:0000313" key="5">
    <source>
        <dbReference type="EMBL" id="ADU63323.1"/>
    </source>
</evidence>
<dbReference type="InterPro" id="IPR019734">
    <property type="entry name" value="TPR_rpt"/>
</dbReference>
<dbReference type="HOGENOM" id="CLU_1552796_0_0_7"/>
<evidence type="ECO:0000313" key="6">
    <source>
        <dbReference type="Proteomes" id="UP000002191"/>
    </source>
</evidence>
<dbReference type="KEGG" id="das:Daes_2318"/>
<feature type="repeat" description="TPR" evidence="3">
    <location>
        <begin position="61"/>
        <end position="94"/>
    </location>
</feature>
<dbReference type="PANTHER" id="PTHR15704:SF7">
    <property type="entry name" value="SUPERKILLER COMPLEX PROTEIN 3"/>
    <property type="match status" value="1"/>
</dbReference>